<sequence>MMFRVRKEFVDVGNGRVGGSLYHLVVAGRDVVSSALPGYPPHPTHLPSSAQGGISNVVTGSNYSGAAYTHSPYASYAEAWRFTGTRILGNTRRSPQRPEEQTLAVQGTTVTDGNLRGSYFSASPFLRFAVICCRVTLLLQLCLTRCTLLDGGLRSPLATARKSDRRPALTSLDRDEEPQSMTYSHRTAIAVQDRDQGPWSTVYTHL</sequence>
<proteinExistence type="predicted"/>
<feature type="domain" description="Paired-box protein 2 C-terminal" evidence="2">
    <location>
        <begin position="17"/>
        <end position="91"/>
    </location>
</feature>
<gene>
    <name evidence="3" type="ORF">Z043_124153</name>
</gene>
<accession>A0A0P7XYE4</accession>
<feature type="region of interest" description="Disordered" evidence="1">
    <location>
        <begin position="160"/>
        <end position="182"/>
    </location>
</feature>
<dbReference type="Proteomes" id="UP000034805">
    <property type="component" value="Unassembled WGS sequence"/>
</dbReference>
<reference evidence="3 4" key="1">
    <citation type="submission" date="2015-08" db="EMBL/GenBank/DDBJ databases">
        <title>The genome of the Asian arowana (Scleropages formosus).</title>
        <authorList>
            <person name="Tan M.H."/>
            <person name="Gan H.M."/>
            <person name="Croft L.J."/>
            <person name="Austin C.M."/>
        </authorList>
    </citation>
    <scope>NUCLEOTIDE SEQUENCE [LARGE SCALE GENOMIC DNA]</scope>
    <source>
        <strain evidence="3">Aro1</strain>
    </source>
</reference>
<dbReference type="InterPro" id="IPR022130">
    <property type="entry name" value="Pax2_C"/>
</dbReference>
<organism evidence="3 4">
    <name type="scientific">Scleropages formosus</name>
    <name type="common">Asian bonytongue</name>
    <name type="synonym">Osteoglossum formosum</name>
    <dbReference type="NCBI Taxonomy" id="113540"/>
    <lineage>
        <taxon>Eukaryota</taxon>
        <taxon>Metazoa</taxon>
        <taxon>Chordata</taxon>
        <taxon>Craniata</taxon>
        <taxon>Vertebrata</taxon>
        <taxon>Euteleostomi</taxon>
        <taxon>Actinopterygii</taxon>
        <taxon>Neopterygii</taxon>
        <taxon>Teleostei</taxon>
        <taxon>Osteoglossocephala</taxon>
        <taxon>Osteoglossomorpha</taxon>
        <taxon>Osteoglossiformes</taxon>
        <taxon>Osteoglossidae</taxon>
        <taxon>Scleropages</taxon>
    </lineage>
</organism>
<evidence type="ECO:0000256" key="1">
    <source>
        <dbReference type="SAM" id="MobiDB-lite"/>
    </source>
</evidence>
<comment type="caution">
    <text evidence="3">The sequence shown here is derived from an EMBL/GenBank/DDBJ whole genome shotgun (WGS) entry which is preliminary data.</text>
</comment>
<dbReference type="AlphaFoldDB" id="A0A0P7XYE4"/>
<name>A0A0P7XYE4_SCLFO</name>
<protein>
    <recommendedName>
        <fullName evidence="2">Paired-box protein 2 C-terminal domain-containing protein</fullName>
    </recommendedName>
</protein>
<evidence type="ECO:0000313" key="4">
    <source>
        <dbReference type="Proteomes" id="UP000034805"/>
    </source>
</evidence>
<dbReference type="EMBL" id="JARO02014777">
    <property type="protein sequence ID" value="KPP58060.1"/>
    <property type="molecule type" value="Genomic_DNA"/>
</dbReference>
<dbReference type="Pfam" id="PF12403">
    <property type="entry name" value="Pax2_C"/>
    <property type="match status" value="1"/>
</dbReference>
<evidence type="ECO:0000259" key="2">
    <source>
        <dbReference type="Pfam" id="PF12403"/>
    </source>
</evidence>
<evidence type="ECO:0000313" key="3">
    <source>
        <dbReference type="EMBL" id="KPP58060.1"/>
    </source>
</evidence>